<evidence type="ECO:0000259" key="4">
    <source>
        <dbReference type="PROSITE" id="PS50234"/>
    </source>
</evidence>
<protein>
    <recommendedName>
        <fullName evidence="4">VWFA domain-containing protein</fullName>
    </recommendedName>
</protein>
<evidence type="ECO:0000256" key="2">
    <source>
        <dbReference type="SAM" id="Phobius"/>
    </source>
</evidence>
<dbReference type="PROSITE" id="PS50234">
    <property type="entry name" value="VWFA"/>
    <property type="match status" value="1"/>
</dbReference>
<feature type="region of interest" description="Disordered" evidence="1">
    <location>
        <begin position="581"/>
        <end position="603"/>
    </location>
</feature>
<sequence length="640" mass="70234">MLQVLATLFVVGIGLCDWTASAENTFGQAHFESMMSNVKQIASELGHIYDSPCGPQECRCSQDLCMPLLEDNNPSCLKSLFNTSNIYNCSSFLTTKLGSTTQVCPSVMITTSRSSAAYVRTDVNAAALGTQQSAICRTQQLDPLFNSLSANSPYYARYFIQTISGGFRSYPGREEMGDSCLAFDGRTRPWFSSISVPNHLVVVIDHGYSMGGNADTWELYSRLTYAQKFALSLVDTVYVNYVNVVSFGGNDISSQSYETPIHVNFDPNNPQNHPELEPLKEKINLLTVSQNDTDASDFANALKTALRAFNESHNSLANVVIFTDGSFTSGNFFSDPSITSILDQMVNSNVQLFIYGINAGISGSGLQALSKSVNSTFQNIIEFSNPLFTMQSYLGYLAGCHRNLYGETGFWSRNYKDYFNVGYALTVALPAFSKNGSFIGVAAINLVKDELGPDEPQNTFRKDFEAAVEAQRIQQDKVQAGFDAKAFLRPAVPSFFDDSSCVYNMQSGLLCVSGQRNSKESLNERRCCNSCRDFGGGGTNKRASRIELGSVFGVLGLAVVVITATFWLRRYQDKQGNVNREESRITETESVGSGLGLPTGTNGEVLEMKTHKPTMVIPSQVRKMSQKFAIGTVEVHSNEH</sequence>
<dbReference type="AlphaFoldDB" id="A0ABD3GLB7"/>
<comment type="caution">
    <text evidence="5">The sequence shown here is derived from an EMBL/GenBank/DDBJ whole genome shotgun (WGS) entry which is preliminary data.</text>
</comment>
<dbReference type="InterPro" id="IPR051173">
    <property type="entry name" value="Ca_channel_alpha-2/delta"/>
</dbReference>
<dbReference type="SUPFAM" id="SSF53300">
    <property type="entry name" value="vWA-like"/>
    <property type="match status" value="1"/>
</dbReference>
<feature type="chain" id="PRO_5044820190" description="VWFA domain-containing protein" evidence="3">
    <location>
        <begin position="23"/>
        <end position="640"/>
    </location>
</feature>
<evidence type="ECO:0000313" key="6">
    <source>
        <dbReference type="Proteomes" id="UP001633002"/>
    </source>
</evidence>
<keyword evidence="2" id="KW-0812">Transmembrane</keyword>
<dbReference type="PANTHER" id="PTHR10166:SF37">
    <property type="entry name" value="STOLID, ISOFORM H"/>
    <property type="match status" value="1"/>
</dbReference>
<evidence type="ECO:0000256" key="3">
    <source>
        <dbReference type="SAM" id="SignalP"/>
    </source>
</evidence>
<accession>A0ABD3GLB7</accession>
<reference evidence="5 6" key="1">
    <citation type="submission" date="2024-09" db="EMBL/GenBank/DDBJ databases">
        <title>Chromosome-scale assembly of Riccia sorocarpa.</title>
        <authorList>
            <person name="Paukszto L."/>
        </authorList>
    </citation>
    <scope>NUCLEOTIDE SEQUENCE [LARGE SCALE GENOMIC DNA]</scope>
    <source>
        <strain evidence="5">LP-2024</strain>
        <tissue evidence="5">Aerial parts of the thallus</tissue>
    </source>
</reference>
<dbReference type="InterPro" id="IPR002035">
    <property type="entry name" value="VWF_A"/>
</dbReference>
<feature type="signal peptide" evidence="3">
    <location>
        <begin position="1"/>
        <end position="22"/>
    </location>
</feature>
<dbReference type="Proteomes" id="UP001633002">
    <property type="component" value="Unassembled WGS sequence"/>
</dbReference>
<dbReference type="PANTHER" id="PTHR10166">
    <property type="entry name" value="VOLTAGE-DEPENDENT CALCIUM CHANNEL SUBUNIT ALPHA-2/DELTA-RELATED"/>
    <property type="match status" value="1"/>
</dbReference>
<dbReference type="Gene3D" id="3.40.50.410">
    <property type="entry name" value="von Willebrand factor, type A domain"/>
    <property type="match status" value="1"/>
</dbReference>
<feature type="domain" description="VWFA" evidence="4">
    <location>
        <begin position="199"/>
        <end position="408"/>
    </location>
</feature>
<feature type="transmembrane region" description="Helical" evidence="2">
    <location>
        <begin position="548"/>
        <end position="568"/>
    </location>
</feature>
<dbReference type="InterPro" id="IPR036465">
    <property type="entry name" value="vWFA_dom_sf"/>
</dbReference>
<keyword evidence="3" id="KW-0732">Signal</keyword>
<dbReference type="CDD" id="cd00198">
    <property type="entry name" value="vWFA"/>
    <property type="match status" value="1"/>
</dbReference>
<name>A0ABD3GLB7_9MARC</name>
<keyword evidence="2" id="KW-0472">Membrane</keyword>
<dbReference type="SMART" id="SM00327">
    <property type="entry name" value="VWA"/>
    <property type="match status" value="1"/>
</dbReference>
<dbReference type="Pfam" id="PF13519">
    <property type="entry name" value="VWA_2"/>
    <property type="match status" value="1"/>
</dbReference>
<evidence type="ECO:0000256" key="1">
    <source>
        <dbReference type="SAM" id="MobiDB-lite"/>
    </source>
</evidence>
<keyword evidence="2" id="KW-1133">Transmembrane helix</keyword>
<dbReference type="EMBL" id="JBJQOH010000007">
    <property type="protein sequence ID" value="KAL3678952.1"/>
    <property type="molecule type" value="Genomic_DNA"/>
</dbReference>
<keyword evidence="6" id="KW-1185">Reference proteome</keyword>
<organism evidence="5 6">
    <name type="scientific">Riccia sorocarpa</name>
    <dbReference type="NCBI Taxonomy" id="122646"/>
    <lineage>
        <taxon>Eukaryota</taxon>
        <taxon>Viridiplantae</taxon>
        <taxon>Streptophyta</taxon>
        <taxon>Embryophyta</taxon>
        <taxon>Marchantiophyta</taxon>
        <taxon>Marchantiopsida</taxon>
        <taxon>Marchantiidae</taxon>
        <taxon>Marchantiales</taxon>
        <taxon>Ricciaceae</taxon>
        <taxon>Riccia</taxon>
    </lineage>
</organism>
<evidence type="ECO:0000313" key="5">
    <source>
        <dbReference type="EMBL" id="KAL3678952.1"/>
    </source>
</evidence>
<gene>
    <name evidence="5" type="ORF">R1sor_021908</name>
</gene>
<proteinExistence type="predicted"/>